<comment type="caution">
    <text evidence="1">The sequence shown here is derived from an EMBL/GenBank/DDBJ whole genome shotgun (WGS) entry which is preliminary data.</text>
</comment>
<dbReference type="CDD" id="cd03801">
    <property type="entry name" value="GT4_PimA-like"/>
    <property type="match status" value="1"/>
</dbReference>
<dbReference type="Proteomes" id="UP001184230">
    <property type="component" value="Unassembled WGS sequence"/>
</dbReference>
<dbReference type="PANTHER" id="PTHR46656:SF3">
    <property type="entry name" value="PUTATIVE-RELATED"/>
    <property type="match status" value="1"/>
</dbReference>
<organism evidence="1 2">
    <name type="scientific">Variovorax soli</name>
    <dbReference type="NCBI Taxonomy" id="376815"/>
    <lineage>
        <taxon>Bacteria</taxon>
        <taxon>Pseudomonadati</taxon>
        <taxon>Pseudomonadota</taxon>
        <taxon>Betaproteobacteria</taxon>
        <taxon>Burkholderiales</taxon>
        <taxon>Comamonadaceae</taxon>
        <taxon>Variovorax</taxon>
    </lineage>
</organism>
<dbReference type="EMBL" id="JAVDRF010000003">
    <property type="protein sequence ID" value="MDR6535969.1"/>
    <property type="molecule type" value="Genomic_DNA"/>
</dbReference>
<reference evidence="1 2" key="1">
    <citation type="submission" date="2023-07" db="EMBL/GenBank/DDBJ databases">
        <title>Sorghum-associated microbial communities from plants grown in Nebraska, USA.</title>
        <authorList>
            <person name="Schachtman D."/>
        </authorList>
    </citation>
    <scope>NUCLEOTIDE SEQUENCE [LARGE SCALE GENOMIC DNA]</scope>
    <source>
        <strain evidence="1 2">DS1781</strain>
    </source>
</reference>
<dbReference type="PANTHER" id="PTHR46656">
    <property type="entry name" value="PUTATIVE-RELATED"/>
    <property type="match status" value="1"/>
</dbReference>
<dbReference type="SUPFAM" id="SSF53756">
    <property type="entry name" value="UDP-Glycosyltransferase/glycogen phosphorylase"/>
    <property type="match status" value="1"/>
</dbReference>
<accession>A0ABU1NC15</accession>
<dbReference type="Gene3D" id="3.40.50.2000">
    <property type="entry name" value="Glycogen Phosphorylase B"/>
    <property type="match status" value="1"/>
</dbReference>
<dbReference type="RefSeq" id="WP_309900539.1">
    <property type="nucleotide sequence ID" value="NZ_JAVDRF010000003.1"/>
</dbReference>
<name>A0ABU1NC15_9BURK</name>
<keyword evidence="2" id="KW-1185">Reference proteome</keyword>
<protein>
    <submittedName>
        <fullName evidence="1">Glycosyltransferase involved in cell wall biosynthesis</fullName>
    </submittedName>
</protein>
<evidence type="ECO:0000313" key="2">
    <source>
        <dbReference type="Proteomes" id="UP001184230"/>
    </source>
</evidence>
<dbReference type="Pfam" id="PF13692">
    <property type="entry name" value="Glyco_trans_1_4"/>
    <property type="match status" value="1"/>
</dbReference>
<gene>
    <name evidence="1" type="ORF">J2739_001739</name>
</gene>
<sequence>MAEQLLKRYARRVAKGAWWIATPWRMGARLAFLRERAAAQARAAEFELLVDAERTRRALRERGMPVPAVAPLDLFDDAAVCEAAGLPLEGVLWTPVGPQDVTDRWSAARFMIDLWRKRGDLRTRYPKAIEIGSCGEFARWLQNEGATELRLGEPALALILDVLDAGMADPARQALLADPMLLPAWPHGLTPAGMPRFFRWLMHHGVSQPGIRREELWWLFLQAAQNPARELMLAWAFTPAWQELHPDALTVFGREGFCEWFGSEYGASGHWADPSTWAEWETPAVQIRSAYWARDAWRAAHPEALTDEDHARALLTWLSSPAAGLTDAAHAWCASLDTTGVARELARPGVNMIGHFCYASGLRVSAESMVQAMDRVGVSASLRDVWTDARDDPHHVDFHGMEVHDVTVIHTQPEPFFDEAYQRAHLFERSPRTYRIGYWYWEFDSIPDSWVGHAEKVDEVWVATEFVARGFRDKLAIPVRTLFPGVKLAPYERRSKSYFGLEESPFTFLFTYHMMSVMERKNPKGLIRAFKQAFRPDEAVRLVLKSSFGDRHPEQMQELRDAAAGANITIIDEVYSPDEVLSLMDACDAYVSLHRSEGLGLTMAEAMLMGKPVIATNFSGNVDFMDESNSLLVPYKLVKLGKPIPPYDADLEWAEPSEQHAAELMRRVYDNQAWAKEVGARGKASAEANLSLEAAGRRIAARLKEIKSLRRRSPAG</sequence>
<evidence type="ECO:0000313" key="1">
    <source>
        <dbReference type="EMBL" id="MDR6535969.1"/>
    </source>
</evidence>
<proteinExistence type="predicted"/>